<dbReference type="GO" id="GO:0009035">
    <property type="term" value="F:type I site-specific deoxyribonuclease activity"/>
    <property type="evidence" value="ECO:0007669"/>
    <property type="project" value="UniProtKB-EC"/>
</dbReference>
<proteinExistence type="predicted"/>
<sequence length="349" mass="40846">MKDELLKLINKFKKNKDIFKFGEEATKQGIVLRILKELGWDFFNISEVQPEYSVGNQKVDYALGYNGKIKAFIEVKKVNEDLEKHQEQLLNYAFKEGVKLAILTNGISWWFYLPLREGSWEQRKFYTIEILDQKSGDIVEKFEEFLSKDNVISDKAVENAEKLYNSRQKITLITETLPKAWDKIISEPDKRLVEILAETTERLCGHKPDDRIVEEFLGKISQEKSTPKTMPTYSETQNVEDFTEKSIIGFTLRKKEYQVNSWRNLLMSIIEIVLTTNRKQFEKVLSLKGRKRPYFSKMPSELREPEKIKDTDIYVETNLSANSIVSLSKKVIKLFGYDENELIIHTKES</sequence>
<dbReference type="Proteomes" id="UP000002415">
    <property type="component" value="Chromosome"/>
</dbReference>
<dbReference type="Pfam" id="PF04313">
    <property type="entry name" value="HSDR_N"/>
    <property type="match status" value="1"/>
</dbReference>
<dbReference type="GO" id="GO:0003677">
    <property type="term" value="F:DNA binding"/>
    <property type="evidence" value="ECO:0007669"/>
    <property type="project" value="UniProtKB-KW"/>
</dbReference>
<reference evidence="2 3" key="2">
    <citation type="journal article" date="2009" name="Proc. Natl. Acad. Sci. U.S.A.">
        <title>On the chimeric nature, thermophilic origin, and phylogenetic placement of the Thermotogales.</title>
        <authorList>
            <person name="Zhaxybayeva O."/>
            <person name="Swithers K.S."/>
            <person name="Lapierre P."/>
            <person name="Fournier G.P."/>
            <person name="Bickhart D.M."/>
            <person name="DeBoy R.T."/>
            <person name="Nelson K.E."/>
            <person name="Nesbo C.L."/>
            <person name="Doolittle W.F."/>
            <person name="Gogarten J.P."/>
            <person name="Noll K.M."/>
        </authorList>
    </citation>
    <scope>NUCLEOTIDE SEQUENCE [LARGE SCALE GENOMIC DNA]</scope>
    <source>
        <strain evidence="3">ATCC 35602 / DSM 5306 / Rt17-B1</strain>
    </source>
</reference>
<dbReference type="EMBL" id="CP000771">
    <property type="protein sequence ID" value="ABS60374.1"/>
    <property type="molecule type" value="Genomic_DNA"/>
</dbReference>
<dbReference type="AlphaFoldDB" id="A7HKE1"/>
<dbReference type="InterPro" id="IPR036835">
    <property type="entry name" value="SeqA_DNA-bd_C_sf"/>
</dbReference>
<dbReference type="HOGENOM" id="CLU_065730_0_0_0"/>
<dbReference type="GO" id="GO:0005524">
    <property type="term" value="F:ATP binding"/>
    <property type="evidence" value="ECO:0007669"/>
    <property type="project" value="UniProtKB-KW"/>
</dbReference>
<evidence type="ECO:0000313" key="2">
    <source>
        <dbReference type="EMBL" id="ABS60374.1"/>
    </source>
</evidence>
<dbReference type="RefSeq" id="WP_011993693.1">
    <property type="nucleotide sequence ID" value="NC_009718.1"/>
</dbReference>
<dbReference type="OrthoDB" id="9148007at2"/>
<organism evidence="2 3">
    <name type="scientific">Fervidobacterium nodosum (strain ATCC 35602 / DSM 5306 / Rt17-B1)</name>
    <dbReference type="NCBI Taxonomy" id="381764"/>
    <lineage>
        <taxon>Bacteria</taxon>
        <taxon>Thermotogati</taxon>
        <taxon>Thermotogota</taxon>
        <taxon>Thermotogae</taxon>
        <taxon>Thermotogales</taxon>
        <taxon>Fervidobacteriaceae</taxon>
        <taxon>Fervidobacterium</taxon>
    </lineage>
</organism>
<name>A7HKE1_FERNB</name>
<dbReference type="eggNOG" id="COG2810">
    <property type="taxonomic scope" value="Bacteria"/>
</dbReference>
<evidence type="ECO:0000259" key="1">
    <source>
        <dbReference type="Pfam" id="PF04313"/>
    </source>
</evidence>
<dbReference type="STRING" id="381764.Fnod_0510"/>
<feature type="domain" description="Restriction endonuclease type I HsdR N-terminal" evidence="1">
    <location>
        <begin position="56"/>
        <end position="113"/>
    </location>
</feature>
<reference evidence="2 3" key="1">
    <citation type="submission" date="2007-07" db="EMBL/GenBank/DDBJ databases">
        <title>Complete sequence of Fervidobacterium nodosum Rt17-B1.</title>
        <authorList>
            <consortium name="US DOE Joint Genome Institute"/>
            <person name="Copeland A."/>
            <person name="Lucas S."/>
            <person name="Lapidus A."/>
            <person name="Barry K."/>
            <person name="Glavina del Rio T."/>
            <person name="Dalin E."/>
            <person name="Tice H."/>
            <person name="Pitluck S."/>
            <person name="Saunders E."/>
            <person name="Brettin T."/>
            <person name="Bruce D."/>
            <person name="Detter J.C."/>
            <person name="Han C."/>
            <person name="Schmutz J."/>
            <person name="Larimer F."/>
            <person name="Land M."/>
            <person name="Hauser L."/>
            <person name="Kyrpides N."/>
            <person name="Mikhailova N."/>
            <person name="Nelson K."/>
            <person name="Gogarten J.P."/>
            <person name="Noll K."/>
            <person name="Richardson P."/>
        </authorList>
    </citation>
    <scope>NUCLEOTIDE SEQUENCE [LARGE SCALE GENOMIC DNA]</scope>
    <source>
        <strain evidence="3">ATCC 35602 / DSM 5306 / Rt17-B1</strain>
    </source>
</reference>
<dbReference type="KEGG" id="fno:Fnod_0510"/>
<dbReference type="InterPro" id="IPR007409">
    <property type="entry name" value="Restrct_endonuc_type1_HsdR_N"/>
</dbReference>
<evidence type="ECO:0000313" key="3">
    <source>
        <dbReference type="Proteomes" id="UP000002415"/>
    </source>
</evidence>
<dbReference type="Gene3D" id="1.20.1380.10">
    <property type="entry name" value="Replication modulator SeqA, C-terminal DNA-binding domain"/>
    <property type="match status" value="1"/>
</dbReference>
<dbReference type="SUPFAM" id="SSF82808">
    <property type="entry name" value="Replication modulator SeqA, C-terminal DNA-binding domain"/>
    <property type="match status" value="1"/>
</dbReference>
<gene>
    <name evidence="2" type="ordered locus">Fnod_0510</name>
</gene>
<dbReference type="Gene3D" id="3.90.1570.30">
    <property type="match status" value="1"/>
</dbReference>
<dbReference type="GO" id="GO:0009307">
    <property type="term" value="P:DNA restriction-modification system"/>
    <property type="evidence" value="ECO:0007669"/>
    <property type="project" value="UniProtKB-KW"/>
</dbReference>
<protein>
    <recommendedName>
        <fullName evidence="1">Restriction endonuclease type I HsdR N-terminal domain-containing protein</fullName>
    </recommendedName>
</protein>
<keyword evidence="3" id="KW-1185">Reference proteome</keyword>
<accession>A7HKE1</accession>